<feature type="compositionally biased region" description="Basic and acidic residues" evidence="1">
    <location>
        <begin position="209"/>
        <end position="221"/>
    </location>
</feature>
<feature type="compositionally biased region" description="Polar residues" evidence="1">
    <location>
        <begin position="257"/>
        <end position="305"/>
    </location>
</feature>
<gene>
    <name evidence="2" type="ORF">PV04_02021</name>
</gene>
<feature type="region of interest" description="Disordered" evidence="1">
    <location>
        <begin position="76"/>
        <end position="384"/>
    </location>
</feature>
<feature type="compositionally biased region" description="Basic and acidic residues" evidence="1">
    <location>
        <begin position="488"/>
        <end position="497"/>
    </location>
</feature>
<feature type="region of interest" description="Disordered" evidence="1">
    <location>
        <begin position="660"/>
        <end position="791"/>
    </location>
</feature>
<dbReference type="AlphaFoldDB" id="A0A0D2G591"/>
<feature type="compositionally biased region" description="Polar residues" evidence="1">
    <location>
        <begin position="469"/>
        <end position="479"/>
    </location>
</feature>
<feature type="compositionally biased region" description="Low complexity" evidence="1">
    <location>
        <begin position="449"/>
        <end position="461"/>
    </location>
</feature>
<feature type="compositionally biased region" description="Low complexity" evidence="1">
    <location>
        <begin position="741"/>
        <end position="754"/>
    </location>
</feature>
<feature type="compositionally biased region" description="Low complexity" evidence="1">
    <location>
        <begin position="133"/>
        <end position="145"/>
    </location>
</feature>
<feature type="compositionally biased region" description="Basic and acidic residues" evidence="1">
    <location>
        <begin position="916"/>
        <end position="934"/>
    </location>
</feature>
<feature type="compositionally biased region" description="Low complexity" evidence="1">
    <location>
        <begin position="546"/>
        <end position="557"/>
    </location>
</feature>
<protein>
    <recommendedName>
        <fullName evidence="4">LPXTG-motif cell wall anchor domain protein</fullName>
    </recommendedName>
</protein>
<dbReference type="EMBL" id="KN846956">
    <property type="protein sequence ID" value="KIW73945.1"/>
    <property type="molecule type" value="Genomic_DNA"/>
</dbReference>
<feature type="region of interest" description="Disordered" evidence="1">
    <location>
        <begin position="1"/>
        <end position="46"/>
    </location>
</feature>
<evidence type="ECO:0000313" key="3">
    <source>
        <dbReference type="Proteomes" id="UP000054266"/>
    </source>
</evidence>
<feature type="region of interest" description="Disordered" evidence="1">
    <location>
        <begin position="531"/>
        <end position="565"/>
    </location>
</feature>
<evidence type="ECO:0000256" key="1">
    <source>
        <dbReference type="SAM" id="MobiDB-lite"/>
    </source>
</evidence>
<feature type="region of interest" description="Disordered" evidence="1">
    <location>
        <begin position="429"/>
        <end position="502"/>
    </location>
</feature>
<dbReference type="STRING" id="5601.A0A0D2G591"/>
<sequence length="960" mass="103865">MDNPASSSAAPRTHQHLQAHTRYSVPYYTLDPTASTSASRSRHEVNGRVTEAFSQGPHFPRLYPARLAEVEEDLTFRPPLRKKPKLTSNATHSVPSPGMRRLVGISKTTSVPSFNSLSLDADPEPNNDDRRPSSSSGIVQSTSTTPLRRTNSNSLQRSPSQKRPPASHSSYGVETTLGPPPSYSTQRTLSQDRIRLDRSATSRSATSPSREESPTRNKRDLSPATSPRDPPPSKPDDRSASPEPAPARLSPVKFDATPSTTASSADEVSAQEVSSPETTDTGSVLTPSSAMSKDNVMPTTDATNSQEKENREPHLLRPAASEEDSKGSSSDEKKSEDLFLNIARTDASRSGGQAQGKLEKRRSRVSLPFFTSTRPSTGYKSSPIQERFDTTSVSGRSEALNYYSKRSSLGQHVPGTFSRTYTQDTALRTGGLDTQSSHTADAPRRTISRRYSNTNSNTTTNAEPARTYSRPSTARNSRLVSDGGAFLDRPRMPDHNATESTISTTAPSTVWDELDDLKSRIKKLELTGKLPPSSAAAMSTSERPKTATTAATTMSSSPKHKPSAAPQLTSAIEGIPSNVHPNLHEALGNAKAVLSNEVYQKLQATAQDALQLSMMMNPEGHSAGASTVGVAAISERQIRRRTESMCRSLTELAIAILADNKQPPQPVTRPGSRDAYQPLPALRSRRYSNEPNDRPPVAARVQSRLEARRTSTHLGPALNPQATPPEITYQTPPTALPPMPTSSSSRLGRTTSLVRSRRTPGYSVDGATDDEESSPSVRPVSRAMTEVSTYRQAARDRAAYSREYTAQHPMPQHPIPSTAEPNSATRSQLPAHISTHLVPRRKYGNLSSNTSSVGNPDHTPVTPKEPWGRISIVPAVSSSPIEATPEIPVAPRPPNTRRSLGFTSRISSVSSRLRAAKAERNVSMRDTPEARGSRDIAPSGQILDHNAPLERHGSGQSVEP</sequence>
<feature type="compositionally biased region" description="Basic and acidic residues" evidence="1">
    <location>
        <begin position="190"/>
        <end position="200"/>
    </location>
</feature>
<dbReference type="Proteomes" id="UP000054266">
    <property type="component" value="Unassembled WGS sequence"/>
</dbReference>
<accession>A0A0D2G591</accession>
<feature type="region of interest" description="Disordered" evidence="1">
    <location>
        <begin position="845"/>
        <end position="866"/>
    </location>
</feature>
<proteinExistence type="predicted"/>
<feature type="compositionally biased region" description="Polar residues" evidence="1">
    <location>
        <begin position="429"/>
        <end position="439"/>
    </location>
</feature>
<feature type="region of interest" description="Disordered" evidence="1">
    <location>
        <begin position="883"/>
        <end position="960"/>
    </location>
</feature>
<reference evidence="2 3" key="1">
    <citation type="submission" date="2015-01" db="EMBL/GenBank/DDBJ databases">
        <title>The Genome Sequence of Capronia semiimmersa CBS27337.</title>
        <authorList>
            <consortium name="The Broad Institute Genomics Platform"/>
            <person name="Cuomo C."/>
            <person name="de Hoog S."/>
            <person name="Gorbushina A."/>
            <person name="Stielow B."/>
            <person name="Teixiera M."/>
            <person name="Abouelleil A."/>
            <person name="Chapman S.B."/>
            <person name="Priest M."/>
            <person name="Young S.K."/>
            <person name="Wortman J."/>
            <person name="Nusbaum C."/>
            <person name="Birren B."/>
        </authorList>
    </citation>
    <scope>NUCLEOTIDE SEQUENCE [LARGE SCALE GENOMIC DNA]</scope>
    <source>
        <strain evidence="2 3">CBS 27337</strain>
    </source>
</reference>
<feature type="compositionally biased region" description="Polar residues" evidence="1">
    <location>
        <begin position="369"/>
        <end position="384"/>
    </location>
</feature>
<feature type="compositionally biased region" description="Polar residues" evidence="1">
    <location>
        <begin position="845"/>
        <end position="854"/>
    </location>
</feature>
<feature type="compositionally biased region" description="Basic and acidic residues" evidence="1">
    <location>
        <begin position="323"/>
        <end position="337"/>
    </location>
</feature>
<organism evidence="2 3">
    <name type="scientific">Phialophora macrospora</name>
    <dbReference type="NCBI Taxonomy" id="1851006"/>
    <lineage>
        <taxon>Eukaryota</taxon>
        <taxon>Fungi</taxon>
        <taxon>Dikarya</taxon>
        <taxon>Ascomycota</taxon>
        <taxon>Pezizomycotina</taxon>
        <taxon>Eurotiomycetes</taxon>
        <taxon>Chaetothyriomycetidae</taxon>
        <taxon>Chaetothyriales</taxon>
        <taxon>Herpotrichiellaceae</taxon>
        <taxon>Phialophora</taxon>
    </lineage>
</organism>
<feature type="compositionally biased region" description="Polar residues" evidence="1">
    <location>
        <begin position="1"/>
        <end position="10"/>
    </location>
</feature>
<feature type="compositionally biased region" description="Polar residues" evidence="1">
    <location>
        <begin position="146"/>
        <end position="173"/>
    </location>
</feature>
<evidence type="ECO:0008006" key="4">
    <source>
        <dbReference type="Google" id="ProtNLM"/>
    </source>
</evidence>
<name>A0A0D2G591_9EURO</name>
<feature type="compositionally biased region" description="Polar residues" evidence="1">
    <location>
        <begin position="106"/>
        <end position="118"/>
    </location>
</feature>
<keyword evidence="3" id="KW-1185">Reference proteome</keyword>
<dbReference type="HOGENOM" id="CLU_012620_0_0_1"/>
<evidence type="ECO:0000313" key="2">
    <source>
        <dbReference type="EMBL" id="KIW73945.1"/>
    </source>
</evidence>
<feature type="compositionally biased region" description="Polar residues" evidence="1">
    <location>
        <begin position="896"/>
        <end position="911"/>
    </location>
</feature>
<feature type="compositionally biased region" description="Basic and acidic residues" evidence="1">
    <location>
        <begin position="306"/>
        <end position="315"/>
    </location>
</feature>